<dbReference type="EMBL" id="JAYMGO010000007">
    <property type="protein sequence ID" value="KAL1272153.1"/>
    <property type="molecule type" value="Genomic_DNA"/>
</dbReference>
<gene>
    <name evidence="1" type="ORF">QQF64_031169</name>
</gene>
<comment type="caution">
    <text evidence="1">The sequence shown here is derived from an EMBL/GenBank/DDBJ whole genome shotgun (WGS) entry which is preliminary data.</text>
</comment>
<organism evidence="1 2">
    <name type="scientific">Cirrhinus molitorella</name>
    <name type="common">mud carp</name>
    <dbReference type="NCBI Taxonomy" id="172907"/>
    <lineage>
        <taxon>Eukaryota</taxon>
        <taxon>Metazoa</taxon>
        <taxon>Chordata</taxon>
        <taxon>Craniata</taxon>
        <taxon>Vertebrata</taxon>
        <taxon>Euteleostomi</taxon>
        <taxon>Actinopterygii</taxon>
        <taxon>Neopterygii</taxon>
        <taxon>Teleostei</taxon>
        <taxon>Ostariophysi</taxon>
        <taxon>Cypriniformes</taxon>
        <taxon>Cyprinidae</taxon>
        <taxon>Labeoninae</taxon>
        <taxon>Labeonini</taxon>
        <taxon>Cirrhinus</taxon>
    </lineage>
</organism>
<evidence type="ECO:0000313" key="2">
    <source>
        <dbReference type="Proteomes" id="UP001558613"/>
    </source>
</evidence>
<name>A0ABR3N5Q3_9TELE</name>
<accession>A0ABR3N5Q3</accession>
<dbReference type="Proteomes" id="UP001558613">
    <property type="component" value="Unassembled WGS sequence"/>
</dbReference>
<protein>
    <submittedName>
        <fullName evidence="1">Uncharacterized protein</fullName>
    </submittedName>
</protein>
<keyword evidence="2" id="KW-1185">Reference proteome</keyword>
<proteinExistence type="predicted"/>
<reference evidence="1 2" key="1">
    <citation type="submission" date="2023-09" db="EMBL/GenBank/DDBJ databases">
        <authorList>
            <person name="Wang M."/>
        </authorList>
    </citation>
    <scope>NUCLEOTIDE SEQUENCE [LARGE SCALE GENOMIC DNA]</scope>
    <source>
        <strain evidence="1">GT-2023</strain>
        <tissue evidence="1">Liver</tissue>
    </source>
</reference>
<evidence type="ECO:0000313" key="1">
    <source>
        <dbReference type="EMBL" id="KAL1272153.1"/>
    </source>
</evidence>
<sequence length="90" mass="10359">METHHPRSTFTVWPAVINTRGESARLIDSLFYEVTGVINALCRRMMCWVSYADEKSLEILRQQMEAELIYERFNEDETGVSDLSSSDAPL</sequence>